<keyword evidence="2" id="KW-1185">Reference proteome</keyword>
<sequence length="537" mass="60948">MSSDAAPPLRNSNTLGGRNAYAELLRDTRGLRREQQQAREAWFARLAADKKEDTLFELEILLKGLACFANPRNHPGVARRQTIVGQDFREHLQHARDGMSRVVQLARTMLGDRDRAFVFQRYLETVLPEDTARTRLLQAAMAQETPEGSLFVLRHGFTNLIEVAGGLLRVPRLNFRLFYAHLATGMREIAQSSFFNPLHALEFRPEFDRIASTQVLELIQHVPGEHAHRLVALTFLSFFRMLRYLRLVDAIALDYSDRRIAGRAHLVLAVLRSDARALSNYLRRRAGVMLADSYERDLLRIPATDLHARYDELTAEGHRLLAIKAALTGVAANLRLEMRRTFEHDLPAADSLLPEGEHRARLRAATASLRPALQNAILFLGRSLGTPLEEGGVFDDQAARRATSERLRRDVWMFAQIARAFASKARHTGPAPDRWTGITSFAFIREFLSYFRAMGYPLLRVGDYPRVDTFMAAMSRLEETDLLDPATMEAAILESEAFYEFLTTLFEQISKRDELAGVAFDRKDAARALRLYLGERS</sequence>
<organism evidence="1 2">
    <name type="scientific">Chondromyces apiculatus DSM 436</name>
    <dbReference type="NCBI Taxonomy" id="1192034"/>
    <lineage>
        <taxon>Bacteria</taxon>
        <taxon>Pseudomonadati</taxon>
        <taxon>Myxococcota</taxon>
        <taxon>Polyangia</taxon>
        <taxon>Polyangiales</taxon>
        <taxon>Polyangiaceae</taxon>
        <taxon>Chondromyces</taxon>
    </lineage>
</organism>
<dbReference type="EMBL" id="ASRX01000072">
    <property type="protein sequence ID" value="EYF01735.1"/>
    <property type="molecule type" value="Genomic_DNA"/>
</dbReference>
<dbReference type="AlphaFoldDB" id="A0A017SYN1"/>
<dbReference type="Proteomes" id="UP000019678">
    <property type="component" value="Unassembled WGS sequence"/>
</dbReference>
<evidence type="ECO:0000313" key="2">
    <source>
        <dbReference type="Proteomes" id="UP000019678"/>
    </source>
</evidence>
<reference evidence="1 2" key="1">
    <citation type="submission" date="2013-05" db="EMBL/GenBank/DDBJ databases">
        <title>Genome assembly of Chondromyces apiculatus DSM 436.</title>
        <authorList>
            <person name="Sharma G."/>
            <person name="Khatri I."/>
            <person name="Kaur C."/>
            <person name="Mayilraj S."/>
            <person name="Subramanian S."/>
        </authorList>
    </citation>
    <scope>NUCLEOTIDE SEQUENCE [LARGE SCALE GENOMIC DNA]</scope>
    <source>
        <strain evidence="1 2">DSM 436</strain>
    </source>
</reference>
<dbReference type="eggNOG" id="ENOG5032M8R">
    <property type="taxonomic scope" value="Bacteria"/>
</dbReference>
<gene>
    <name evidence="1" type="ORF">CAP_7801</name>
</gene>
<comment type="caution">
    <text evidence="1">The sequence shown here is derived from an EMBL/GenBank/DDBJ whole genome shotgun (WGS) entry which is preliminary data.</text>
</comment>
<accession>A0A017SYN1</accession>
<evidence type="ECO:0000313" key="1">
    <source>
        <dbReference type="EMBL" id="EYF01735.1"/>
    </source>
</evidence>
<protein>
    <submittedName>
        <fullName evidence="1">Uncharacterized protein</fullName>
    </submittedName>
</protein>
<proteinExistence type="predicted"/>
<name>A0A017SYN1_9BACT</name>